<evidence type="ECO:0000313" key="2">
    <source>
        <dbReference type="Proteomes" id="UP001149860"/>
    </source>
</evidence>
<keyword evidence="2" id="KW-1185">Reference proteome</keyword>
<gene>
    <name evidence="1" type="ORF">O0236_006900</name>
</gene>
<protein>
    <submittedName>
        <fullName evidence="1">Uncharacterized protein</fullName>
    </submittedName>
</protein>
<accession>A0ACD5DCQ8</accession>
<name>A0ACD5DCQ8_9LACO</name>
<sequence length="279" mass="31266">MSKLKDNGKSPREYIYLDTVEMNSLLAQFEDGIPQLIKNVQQTTTSTLESSTKQKHHEESAGLNSNKASMGRSAMETGSETNGKMNQLAIDTVYNDFAVDLVEKELEDAELLKVTSKQSEGSIVKLKQPFSLLDFKSLSEITRNKSAIHLMKLADDFDDSWVEGFDSFKKSTDFLNSLFPDTVMFKLKSSLVFAETSNLRMNLTQLQMLALSTRKITVLGEVESIIESDDSAAYQHSDENNITDAMQYLLPGLSVNILSTFTGIKKDDRLIKPIAIYFE</sequence>
<evidence type="ECO:0000313" key="1">
    <source>
        <dbReference type="EMBL" id="XFD39159.1"/>
    </source>
</evidence>
<reference evidence="1" key="1">
    <citation type="submission" date="2024-08" db="EMBL/GenBank/DDBJ databases">
        <title>Lentilactobacillus sp. nov., isolated from tree bark.</title>
        <authorList>
            <person name="Phuengjayaem S."/>
            <person name="Tanasupawat S."/>
        </authorList>
    </citation>
    <scope>NUCLEOTIDE SEQUENCE</scope>
    <source>
        <strain evidence="1">SPB1-3</strain>
    </source>
</reference>
<proteinExistence type="predicted"/>
<dbReference type="EMBL" id="CP168151">
    <property type="protein sequence ID" value="XFD39159.1"/>
    <property type="molecule type" value="Genomic_DNA"/>
</dbReference>
<dbReference type="Proteomes" id="UP001149860">
    <property type="component" value="Chromosome"/>
</dbReference>
<organism evidence="1 2">
    <name type="scientific">Lentilactobacillus terminaliae</name>
    <dbReference type="NCBI Taxonomy" id="3003483"/>
    <lineage>
        <taxon>Bacteria</taxon>
        <taxon>Bacillati</taxon>
        <taxon>Bacillota</taxon>
        <taxon>Bacilli</taxon>
        <taxon>Lactobacillales</taxon>
        <taxon>Lactobacillaceae</taxon>
        <taxon>Lentilactobacillus</taxon>
    </lineage>
</organism>